<name>A0ABQ5FWR0_9ASTR</name>
<evidence type="ECO:0000313" key="3">
    <source>
        <dbReference type="Proteomes" id="UP001151760"/>
    </source>
</evidence>
<comment type="caution">
    <text evidence="2">The sequence shown here is derived from an EMBL/GenBank/DDBJ whole genome shotgun (WGS) entry which is preliminary data.</text>
</comment>
<accession>A0ABQ5FWR0</accession>
<dbReference type="Proteomes" id="UP001151760">
    <property type="component" value="Unassembled WGS sequence"/>
</dbReference>
<keyword evidence="1" id="KW-1133">Transmembrane helix</keyword>
<reference evidence="2" key="2">
    <citation type="submission" date="2022-01" db="EMBL/GenBank/DDBJ databases">
        <authorList>
            <person name="Yamashiro T."/>
            <person name="Shiraishi A."/>
            <person name="Satake H."/>
            <person name="Nakayama K."/>
        </authorList>
    </citation>
    <scope>NUCLEOTIDE SEQUENCE</scope>
</reference>
<reference evidence="2" key="1">
    <citation type="journal article" date="2022" name="Int. J. Mol. Sci.">
        <title>Draft Genome of Tanacetum Coccineum: Genomic Comparison of Closely Related Tanacetum-Family Plants.</title>
        <authorList>
            <person name="Yamashiro T."/>
            <person name="Shiraishi A."/>
            <person name="Nakayama K."/>
            <person name="Satake H."/>
        </authorList>
    </citation>
    <scope>NUCLEOTIDE SEQUENCE</scope>
</reference>
<evidence type="ECO:0000256" key="1">
    <source>
        <dbReference type="SAM" id="Phobius"/>
    </source>
</evidence>
<keyword evidence="1" id="KW-0472">Membrane</keyword>
<organism evidence="2 3">
    <name type="scientific">Tanacetum coccineum</name>
    <dbReference type="NCBI Taxonomy" id="301880"/>
    <lineage>
        <taxon>Eukaryota</taxon>
        <taxon>Viridiplantae</taxon>
        <taxon>Streptophyta</taxon>
        <taxon>Embryophyta</taxon>
        <taxon>Tracheophyta</taxon>
        <taxon>Spermatophyta</taxon>
        <taxon>Magnoliopsida</taxon>
        <taxon>eudicotyledons</taxon>
        <taxon>Gunneridae</taxon>
        <taxon>Pentapetalae</taxon>
        <taxon>asterids</taxon>
        <taxon>campanulids</taxon>
        <taxon>Asterales</taxon>
        <taxon>Asteraceae</taxon>
        <taxon>Asteroideae</taxon>
        <taxon>Anthemideae</taxon>
        <taxon>Anthemidinae</taxon>
        <taxon>Tanacetum</taxon>
    </lineage>
</organism>
<gene>
    <name evidence="2" type="ORF">Tco_1018894</name>
</gene>
<protein>
    <submittedName>
        <fullName evidence="2">Uncharacterized protein</fullName>
    </submittedName>
</protein>
<dbReference type="EMBL" id="BQNB010017806">
    <property type="protein sequence ID" value="GJT67414.1"/>
    <property type="molecule type" value="Genomic_DNA"/>
</dbReference>
<feature type="transmembrane region" description="Helical" evidence="1">
    <location>
        <begin position="109"/>
        <end position="134"/>
    </location>
</feature>
<evidence type="ECO:0000313" key="2">
    <source>
        <dbReference type="EMBL" id="GJT67414.1"/>
    </source>
</evidence>
<sequence length="152" mass="16774">MKSSNGTARVRRHDTSLSDDSVKCIDEYAQLLKEARLIEYFDLLGLGCIITVRKSCITRFFISAYLNILTLDVLGFRCCSLSIQDFALGRSILPEVGLVPLHANQMMDWYLPLGTLGLLLLRFCMLVIVIALLFTVAGGILQSLASAPASCR</sequence>
<proteinExistence type="predicted"/>
<keyword evidence="3" id="KW-1185">Reference proteome</keyword>
<keyword evidence="1" id="KW-0812">Transmembrane</keyword>